<dbReference type="OrthoDB" id="9802525at2"/>
<name>A0A498C4N1_9GAMM</name>
<sequence length="333" mass="36695">MKIAICTDAWVPQVNGVVTTLTHTAEHLRRQGHEVRVVAPDHEGMRTIPLPGYPEIRLAWRPRSRVNELLDGFGPDCIHIATEGPMGQAGRGWCLAHNRPFTTSYHTRFPEYLRARLPVPEGVSYAWLRRFHAPAEAVLVPTPSVCSALAERGFGRLQLWSRGVDTERFHPDQRMDLGLPGPVWVYAGRLSVEKNLPAFLRLNLPGTKLVIGDGPARAGLVRQFPDVVFVGYRRGDELARYLASGDVFVFPSRTDTFGLVMLEAMASGLPVAAFPVTGPLDVVRPGLTGVLDHDLRSAALCALRLDRSAVRQAALGFGWDACTRQFEALLQPA</sequence>
<accession>A0A498C4N1</accession>
<dbReference type="AlphaFoldDB" id="A0A498C4N1"/>
<evidence type="ECO:0000313" key="3">
    <source>
        <dbReference type="Proteomes" id="UP000275461"/>
    </source>
</evidence>
<dbReference type="Pfam" id="PF13439">
    <property type="entry name" value="Glyco_transf_4"/>
    <property type="match status" value="1"/>
</dbReference>
<organism evidence="2 3">
    <name type="scientific">Alkalispirillum mobile</name>
    <dbReference type="NCBI Taxonomy" id="85925"/>
    <lineage>
        <taxon>Bacteria</taxon>
        <taxon>Pseudomonadati</taxon>
        <taxon>Pseudomonadota</taxon>
        <taxon>Gammaproteobacteria</taxon>
        <taxon>Chromatiales</taxon>
        <taxon>Ectothiorhodospiraceae</taxon>
        <taxon>Alkalispirillum</taxon>
    </lineage>
</organism>
<dbReference type="RefSeq" id="WP_121441025.1">
    <property type="nucleotide sequence ID" value="NZ_RCDA01000001.1"/>
</dbReference>
<dbReference type="PANTHER" id="PTHR45947:SF3">
    <property type="entry name" value="SULFOQUINOVOSYL TRANSFERASE SQD2"/>
    <property type="match status" value="1"/>
</dbReference>
<dbReference type="CDD" id="cd03814">
    <property type="entry name" value="GT4-like"/>
    <property type="match status" value="1"/>
</dbReference>
<dbReference type="SUPFAM" id="SSF53756">
    <property type="entry name" value="UDP-Glycosyltransferase/glycogen phosphorylase"/>
    <property type="match status" value="1"/>
</dbReference>
<evidence type="ECO:0000259" key="1">
    <source>
        <dbReference type="Pfam" id="PF13439"/>
    </source>
</evidence>
<dbReference type="PANTHER" id="PTHR45947">
    <property type="entry name" value="SULFOQUINOVOSYL TRANSFERASE SQD2"/>
    <property type="match status" value="1"/>
</dbReference>
<reference evidence="2 3" key="1">
    <citation type="submission" date="2018-10" db="EMBL/GenBank/DDBJ databases">
        <title>Genomic Encyclopedia of Type Strains, Phase IV (KMG-IV): sequencing the most valuable type-strain genomes for metagenomic binning, comparative biology and taxonomic classification.</title>
        <authorList>
            <person name="Goeker M."/>
        </authorList>
    </citation>
    <scope>NUCLEOTIDE SEQUENCE [LARGE SCALE GENOMIC DNA]</scope>
    <source>
        <strain evidence="2 3">DSM 12769</strain>
    </source>
</reference>
<dbReference type="InterPro" id="IPR050194">
    <property type="entry name" value="Glycosyltransferase_grp1"/>
</dbReference>
<keyword evidence="3" id="KW-1185">Reference proteome</keyword>
<protein>
    <submittedName>
        <fullName evidence="2">Glycosyltransferase involved in cell wall biosynthesis</fullName>
    </submittedName>
</protein>
<evidence type="ECO:0000313" key="2">
    <source>
        <dbReference type="EMBL" id="RLK50542.1"/>
    </source>
</evidence>
<dbReference type="Pfam" id="PF13692">
    <property type="entry name" value="Glyco_trans_1_4"/>
    <property type="match status" value="1"/>
</dbReference>
<feature type="domain" description="Glycosyltransferase subfamily 4-like N-terminal" evidence="1">
    <location>
        <begin position="14"/>
        <end position="168"/>
    </location>
</feature>
<gene>
    <name evidence="2" type="ORF">DFR31_0445</name>
</gene>
<dbReference type="EMBL" id="RCDA01000001">
    <property type="protein sequence ID" value="RLK50542.1"/>
    <property type="molecule type" value="Genomic_DNA"/>
</dbReference>
<dbReference type="Gene3D" id="3.40.50.2000">
    <property type="entry name" value="Glycogen Phosphorylase B"/>
    <property type="match status" value="2"/>
</dbReference>
<dbReference type="InterPro" id="IPR028098">
    <property type="entry name" value="Glyco_trans_4-like_N"/>
</dbReference>
<dbReference type="Proteomes" id="UP000275461">
    <property type="component" value="Unassembled WGS sequence"/>
</dbReference>
<keyword evidence="2" id="KW-0808">Transferase</keyword>
<dbReference type="GO" id="GO:0016757">
    <property type="term" value="F:glycosyltransferase activity"/>
    <property type="evidence" value="ECO:0007669"/>
    <property type="project" value="TreeGrafter"/>
</dbReference>
<comment type="caution">
    <text evidence="2">The sequence shown here is derived from an EMBL/GenBank/DDBJ whole genome shotgun (WGS) entry which is preliminary data.</text>
</comment>
<proteinExistence type="predicted"/>